<dbReference type="InterPro" id="IPR013653">
    <property type="entry name" value="GCN5-like_dom"/>
</dbReference>
<dbReference type="InterPro" id="IPR000182">
    <property type="entry name" value="GNAT_dom"/>
</dbReference>
<name>A0A1G5KBW4_9FIRM</name>
<dbReference type="EMBL" id="FMUS01000025">
    <property type="protein sequence ID" value="SCY97459.1"/>
    <property type="molecule type" value="Genomic_DNA"/>
</dbReference>
<organism evidence="2 3">
    <name type="scientific">Alkaliphilus peptidifermentans DSM 18978</name>
    <dbReference type="NCBI Taxonomy" id="1120976"/>
    <lineage>
        <taxon>Bacteria</taxon>
        <taxon>Bacillati</taxon>
        <taxon>Bacillota</taxon>
        <taxon>Clostridia</taxon>
        <taxon>Peptostreptococcales</taxon>
        <taxon>Natronincolaceae</taxon>
        <taxon>Alkaliphilus</taxon>
    </lineage>
</organism>
<dbReference type="STRING" id="1120976.SAMN03080606_03357"/>
<dbReference type="AlphaFoldDB" id="A0A1G5KBW4"/>
<dbReference type="Pfam" id="PF08445">
    <property type="entry name" value="FR47"/>
    <property type="match status" value="1"/>
</dbReference>
<evidence type="ECO:0000259" key="1">
    <source>
        <dbReference type="PROSITE" id="PS51186"/>
    </source>
</evidence>
<dbReference type="Proteomes" id="UP000198636">
    <property type="component" value="Unassembled WGS sequence"/>
</dbReference>
<dbReference type="PANTHER" id="PTHR15298">
    <property type="entry name" value="L-COA N-ACYLTRANSFERASE-RELATED"/>
    <property type="match status" value="1"/>
</dbReference>
<reference evidence="2 3" key="1">
    <citation type="submission" date="2016-10" db="EMBL/GenBank/DDBJ databases">
        <authorList>
            <person name="de Groot N.N."/>
        </authorList>
    </citation>
    <scope>NUCLEOTIDE SEQUENCE [LARGE SCALE GENOMIC DNA]</scope>
    <source>
        <strain evidence="2 3">DSM 18978</strain>
    </source>
</reference>
<accession>A0A1G5KBW4</accession>
<dbReference type="Gene3D" id="3.40.630.30">
    <property type="match status" value="1"/>
</dbReference>
<protein>
    <submittedName>
        <fullName evidence="2">FR47-like protein</fullName>
    </submittedName>
</protein>
<dbReference type="InterPro" id="IPR010313">
    <property type="entry name" value="Glycine_N-acyltransferase"/>
</dbReference>
<dbReference type="InterPro" id="IPR016181">
    <property type="entry name" value="Acyl_CoA_acyltransferase"/>
</dbReference>
<dbReference type="GO" id="GO:0047961">
    <property type="term" value="F:glycine N-acyltransferase activity"/>
    <property type="evidence" value="ECO:0007669"/>
    <property type="project" value="InterPro"/>
</dbReference>
<gene>
    <name evidence="2" type="ORF">SAMN03080606_03357</name>
</gene>
<proteinExistence type="predicted"/>
<evidence type="ECO:0000313" key="2">
    <source>
        <dbReference type="EMBL" id="SCY97459.1"/>
    </source>
</evidence>
<feature type="domain" description="N-acetyltransferase" evidence="1">
    <location>
        <begin position="123"/>
        <end position="253"/>
    </location>
</feature>
<sequence length="254" mass="29785">MYLTDNWSIIDPLIRDNIAANLNTIGRMKNNKGIKIYVDNLESPRGFVLKDDYWVIPYSKDEDMVRSMLSSFPLTDEVGFCGIQNKTAEIVMKHLKEYELAWDEDCELFYLPEELYSKYENLEGLPYLQEQDIEIVDRYYTYRDETSREYLLECIKNRPSSKLTNQEGSPISWALVREDNSLGVMYTVSDYRNKGLAKIITADLIHKTIARGNIPYVHIRADNNASKNLAKEMGFVFWDKILWFGLRKKSRKEE</sequence>
<dbReference type="PROSITE" id="PS51186">
    <property type="entry name" value="GNAT"/>
    <property type="match status" value="1"/>
</dbReference>
<keyword evidence="3" id="KW-1185">Reference proteome</keyword>
<evidence type="ECO:0000313" key="3">
    <source>
        <dbReference type="Proteomes" id="UP000198636"/>
    </source>
</evidence>
<dbReference type="PANTHER" id="PTHR15298:SF1">
    <property type="entry name" value="GLYCINE N-ACYLTRANSFERASE-LIKE PROTEIN"/>
    <property type="match status" value="1"/>
</dbReference>
<dbReference type="OrthoDB" id="1879183at2"/>
<dbReference type="RefSeq" id="WP_091545786.1">
    <property type="nucleotide sequence ID" value="NZ_FMUS01000025.1"/>
</dbReference>
<dbReference type="SUPFAM" id="SSF55729">
    <property type="entry name" value="Acyl-CoA N-acyltransferases (Nat)"/>
    <property type="match status" value="1"/>
</dbReference>